<dbReference type="Proteomes" id="UP000327157">
    <property type="component" value="Chromosome 17"/>
</dbReference>
<evidence type="ECO:0000313" key="1">
    <source>
        <dbReference type="EMBL" id="KAB2611076.1"/>
    </source>
</evidence>
<gene>
    <name evidence="1" type="ORF">D8674_019108</name>
</gene>
<sequence>MRTMLYWLVKTSRTMVMVASLEWCQRDRGRRLEVVSERSRVRGDREDDGDGGWLRVVSERSRKETQCGIGEIEGEGKV</sequence>
<dbReference type="AlphaFoldDB" id="A0A5N5G6T7"/>
<reference evidence="1 2" key="1">
    <citation type="submission" date="2019-09" db="EMBL/GenBank/DDBJ databases">
        <authorList>
            <person name="Ou C."/>
        </authorList>
    </citation>
    <scope>NUCLEOTIDE SEQUENCE [LARGE SCALE GENOMIC DNA]</scope>
    <source>
        <strain evidence="1">S2</strain>
        <tissue evidence="1">Leaf</tissue>
    </source>
</reference>
<comment type="caution">
    <text evidence="1">The sequence shown here is derived from an EMBL/GenBank/DDBJ whole genome shotgun (WGS) entry which is preliminary data.</text>
</comment>
<reference evidence="2" key="2">
    <citation type="submission" date="2019-10" db="EMBL/GenBank/DDBJ databases">
        <title>A de novo genome assembly of a pear dwarfing rootstock.</title>
        <authorList>
            <person name="Wang F."/>
            <person name="Wang J."/>
            <person name="Li S."/>
            <person name="Zhang Y."/>
            <person name="Fang M."/>
            <person name="Ma L."/>
            <person name="Zhao Y."/>
            <person name="Jiang S."/>
        </authorList>
    </citation>
    <scope>NUCLEOTIDE SEQUENCE [LARGE SCALE GENOMIC DNA]</scope>
</reference>
<name>A0A5N5G6T7_9ROSA</name>
<keyword evidence="2" id="KW-1185">Reference proteome</keyword>
<reference evidence="1 2" key="3">
    <citation type="submission" date="2019-11" db="EMBL/GenBank/DDBJ databases">
        <title>A de novo genome assembly of a pear dwarfing rootstock.</title>
        <authorList>
            <person name="Wang F."/>
            <person name="Wang J."/>
            <person name="Li S."/>
            <person name="Zhang Y."/>
            <person name="Fang M."/>
            <person name="Ma L."/>
            <person name="Zhao Y."/>
            <person name="Jiang S."/>
        </authorList>
    </citation>
    <scope>NUCLEOTIDE SEQUENCE [LARGE SCALE GENOMIC DNA]</scope>
    <source>
        <strain evidence="1">S2</strain>
        <tissue evidence="1">Leaf</tissue>
    </source>
</reference>
<accession>A0A5N5G6T7</accession>
<dbReference type="EMBL" id="SMOL01000487">
    <property type="protein sequence ID" value="KAB2611076.1"/>
    <property type="molecule type" value="Genomic_DNA"/>
</dbReference>
<organism evidence="1 2">
    <name type="scientific">Pyrus ussuriensis x Pyrus communis</name>
    <dbReference type="NCBI Taxonomy" id="2448454"/>
    <lineage>
        <taxon>Eukaryota</taxon>
        <taxon>Viridiplantae</taxon>
        <taxon>Streptophyta</taxon>
        <taxon>Embryophyta</taxon>
        <taxon>Tracheophyta</taxon>
        <taxon>Spermatophyta</taxon>
        <taxon>Magnoliopsida</taxon>
        <taxon>eudicotyledons</taxon>
        <taxon>Gunneridae</taxon>
        <taxon>Pentapetalae</taxon>
        <taxon>rosids</taxon>
        <taxon>fabids</taxon>
        <taxon>Rosales</taxon>
        <taxon>Rosaceae</taxon>
        <taxon>Amygdaloideae</taxon>
        <taxon>Maleae</taxon>
        <taxon>Pyrus</taxon>
    </lineage>
</organism>
<protein>
    <submittedName>
        <fullName evidence="1">Uncharacterized protein</fullName>
    </submittedName>
</protein>
<proteinExistence type="predicted"/>
<evidence type="ECO:0000313" key="2">
    <source>
        <dbReference type="Proteomes" id="UP000327157"/>
    </source>
</evidence>